<dbReference type="InterPro" id="IPR011545">
    <property type="entry name" value="DEAD/DEAH_box_helicase_dom"/>
</dbReference>
<dbReference type="Proteomes" id="UP000635885">
    <property type="component" value="Unassembled WGS sequence"/>
</dbReference>
<dbReference type="PROSITE" id="PS51194">
    <property type="entry name" value="HELICASE_CTER"/>
    <property type="match status" value="1"/>
</dbReference>
<evidence type="ECO:0000313" key="7">
    <source>
        <dbReference type="EMBL" id="GGC47700.1"/>
    </source>
</evidence>
<dbReference type="PANTHER" id="PTHR43519">
    <property type="entry name" value="ATP-DEPENDENT RNA HELICASE HRPB"/>
    <property type="match status" value="1"/>
</dbReference>
<keyword evidence="1" id="KW-0547">Nucleotide-binding</keyword>
<name>A0ABQ1N2J2_9BACT</name>
<dbReference type="InterPro" id="IPR013689">
    <property type="entry name" value="RNA_helicase_ATP-dep_HrpB_C"/>
</dbReference>
<dbReference type="InterPro" id="IPR056329">
    <property type="entry name" value="CON_HrpB"/>
</dbReference>
<dbReference type="Pfam" id="PF00270">
    <property type="entry name" value="DEAD"/>
    <property type="match status" value="1"/>
</dbReference>
<gene>
    <name evidence="7" type="ORF">GCM10010993_27800</name>
</gene>
<accession>A0ABQ1N2J2</accession>
<evidence type="ECO:0000256" key="1">
    <source>
        <dbReference type="ARBA" id="ARBA00022741"/>
    </source>
</evidence>
<dbReference type="Gene3D" id="1.20.120.1080">
    <property type="match status" value="1"/>
</dbReference>
<dbReference type="SMART" id="SM00490">
    <property type="entry name" value="HELICc"/>
    <property type="match status" value="1"/>
</dbReference>
<dbReference type="Pfam" id="PF24473">
    <property type="entry name" value="CON_HrpB"/>
    <property type="match status" value="1"/>
</dbReference>
<dbReference type="SMART" id="SM00847">
    <property type="entry name" value="HA2"/>
    <property type="match status" value="1"/>
</dbReference>
<evidence type="ECO:0000259" key="5">
    <source>
        <dbReference type="PROSITE" id="PS51192"/>
    </source>
</evidence>
<protein>
    <submittedName>
        <fullName evidence="7">ATP-dependent helicase HrpB</fullName>
    </submittedName>
</protein>
<dbReference type="InterPro" id="IPR010225">
    <property type="entry name" value="HrpB"/>
</dbReference>
<evidence type="ECO:0000313" key="8">
    <source>
        <dbReference type="Proteomes" id="UP000635885"/>
    </source>
</evidence>
<reference evidence="8" key="1">
    <citation type="journal article" date="2019" name="Int. J. Syst. Evol. Microbiol.">
        <title>The Global Catalogue of Microorganisms (GCM) 10K type strain sequencing project: providing services to taxonomists for standard genome sequencing and annotation.</title>
        <authorList>
            <consortium name="The Broad Institute Genomics Platform"/>
            <consortium name="The Broad Institute Genome Sequencing Center for Infectious Disease"/>
            <person name="Wu L."/>
            <person name="Ma J."/>
        </authorList>
    </citation>
    <scope>NUCLEOTIDE SEQUENCE [LARGE SCALE GENOMIC DNA]</scope>
    <source>
        <strain evidence="8">CGMCC 1.12479</strain>
    </source>
</reference>
<dbReference type="RefSeq" id="WP_188443704.1">
    <property type="nucleotide sequence ID" value="NZ_BMFD01000011.1"/>
</dbReference>
<dbReference type="PIRSF" id="PIRSF005496">
    <property type="entry name" value="ATP_hel_hrpB"/>
    <property type="match status" value="1"/>
</dbReference>
<dbReference type="Pfam" id="PF08482">
    <property type="entry name" value="HrpB_C"/>
    <property type="match status" value="1"/>
</dbReference>
<dbReference type="InterPro" id="IPR001650">
    <property type="entry name" value="Helicase_C-like"/>
</dbReference>
<feature type="domain" description="Helicase C-terminal" evidence="6">
    <location>
        <begin position="209"/>
        <end position="378"/>
    </location>
</feature>
<dbReference type="GO" id="GO:0004386">
    <property type="term" value="F:helicase activity"/>
    <property type="evidence" value="ECO:0007669"/>
    <property type="project" value="UniProtKB-KW"/>
</dbReference>
<dbReference type="InterPro" id="IPR014001">
    <property type="entry name" value="Helicase_ATP-bd"/>
</dbReference>
<keyword evidence="2" id="KW-0378">Hydrolase</keyword>
<sequence length="826" mass="92645">MSFDPFAIDLPVKEIIPEVLQELNSKNTLIVQAPPGAGKSTLLPLALLNQPFLNGKKILMLEPRRLATKSIAQRMSELLGEKLGQTIGYRIRFESQVSENTRLEVLTEGILTRMLHSDNALEDVGLVIFDEFHERNIHADVAMALCREAQQLLRPDLRILVMSATLDMPQLSALLNAPVISSEGKMFPVEINYTGDIDPWLMPEMVAKNVIDASKKYEGDILVFLPGQGEIKKTEAILRKQLDNFSIHPLYGQLSPTAQYQAIMPNRSGKRKVVLSTSIAETSLTIEGITVVIDSGFGRTSKFDPKSGLSRLETIRIAKDSADQRAGRAGRLQPGVCYRLWSKATQANLASFRTPEILEADLAFLVLDTMEWGIKDIRNLTWLTPPPAGTLAQAFDILNQLNAIENGKITPHGKLIHTIPAHPRIAHMLVTAQDEDKIALATDIAGLLEERDPLSPETGVDINLRIEALRRARKEGLSVKGVNKIEKIASNYRRLFKAEVDNSPVDSFETGSIIALAYPERIAFARPGNNAQFQLANGKLAMIGHKDDLAHESWLAISHIDAREGMGKVFLASPLNPKDLAPFVKEKRKVTWDSKKGGLIASIDLSIGSIVLRSTPIRDLSDEDLMEALANALIQEGEKLLEVSEKVLNLQARMSSLRKWRREENWPDWSIESIINNQKDFLTPYLAEIRRPEDFKKLDLATILIHTLNFEQQIKFNELVPEKITVPSGSSIKINYSKHGEQPVLAVRLQEVFGWLETPKINENRTSLLLHLLSPGFKPVQVTSDLKNFWENTYFEVKKELKRRYPKHAWPESPLEEKAIRGVKRK</sequence>
<evidence type="ECO:0000256" key="2">
    <source>
        <dbReference type="ARBA" id="ARBA00022801"/>
    </source>
</evidence>
<dbReference type="NCBIfam" id="TIGR01970">
    <property type="entry name" value="DEAH_box_HrpB"/>
    <property type="match status" value="1"/>
</dbReference>
<dbReference type="InterPro" id="IPR049614">
    <property type="entry name" value="HrpB_DEXH"/>
</dbReference>
<dbReference type="SUPFAM" id="SSF52540">
    <property type="entry name" value="P-loop containing nucleoside triphosphate hydrolases"/>
    <property type="match status" value="1"/>
</dbReference>
<dbReference type="SMART" id="SM00487">
    <property type="entry name" value="DEXDc"/>
    <property type="match status" value="1"/>
</dbReference>
<proteinExistence type="predicted"/>
<dbReference type="Gene3D" id="3.40.50.300">
    <property type="entry name" value="P-loop containing nucleotide triphosphate hydrolases"/>
    <property type="match status" value="2"/>
</dbReference>
<keyword evidence="3 7" id="KW-0347">Helicase</keyword>
<dbReference type="Pfam" id="PF00271">
    <property type="entry name" value="Helicase_C"/>
    <property type="match status" value="1"/>
</dbReference>
<dbReference type="InterPro" id="IPR027417">
    <property type="entry name" value="P-loop_NTPase"/>
</dbReference>
<comment type="caution">
    <text evidence="7">The sequence shown here is derived from an EMBL/GenBank/DDBJ whole genome shotgun (WGS) entry which is preliminary data.</text>
</comment>
<evidence type="ECO:0000256" key="3">
    <source>
        <dbReference type="ARBA" id="ARBA00022806"/>
    </source>
</evidence>
<dbReference type="PANTHER" id="PTHR43519:SF1">
    <property type="entry name" value="ATP-DEPENDENT RNA HELICASE HRPB"/>
    <property type="match status" value="1"/>
</dbReference>
<evidence type="ECO:0000259" key="6">
    <source>
        <dbReference type="PROSITE" id="PS51194"/>
    </source>
</evidence>
<dbReference type="CDD" id="cd17990">
    <property type="entry name" value="DEXHc_HrpB"/>
    <property type="match status" value="1"/>
</dbReference>
<dbReference type="PROSITE" id="PS51192">
    <property type="entry name" value="HELICASE_ATP_BIND_1"/>
    <property type="match status" value="1"/>
</dbReference>
<keyword evidence="4" id="KW-0067">ATP-binding</keyword>
<dbReference type="CDD" id="cd18791">
    <property type="entry name" value="SF2_C_RHA"/>
    <property type="match status" value="1"/>
</dbReference>
<dbReference type="EMBL" id="BMFD01000011">
    <property type="protein sequence ID" value="GGC47700.1"/>
    <property type="molecule type" value="Genomic_DNA"/>
</dbReference>
<organism evidence="7 8">
    <name type="scientific">Belliella aquatica</name>
    <dbReference type="NCBI Taxonomy" id="1323734"/>
    <lineage>
        <taxon>Bacteria</taxon>
        <taxon>Pseudomonadati</taxon>
        <taxon>Bacteroidota</taxon>
        <taxon>Cytophagia</taxon>
        <taxon>Cytophagales</taxon>
        <taxon>Cyclobacteriaceae</taxon>
        <taxon>Belliella</taxon>
    </lineage>
</organism>
<keyword evidence="8" id="KW-1185">Reference proteome</keyword>
<feature type="domain" description="Helicase ATP-binding" evidence="5">
    <location>
        <begin position="20"/>
        <end position="184"/>
    </location>
</feature>
<dbReference type="InterPro" id="IPR007502">
    <property type="entry name" value="Helicase-assoc_dom"/>
</dbReference>
<evidence type="ECO:0000256" key="4">
    <source>
        <dbReference type="ARBA" id="ARBA00022840"/>
    </source>
</evidence>